<evidence type="ECO:0000256" key="1">
    <source>
        <dbReference type="SAM" id="Phobius"/>
    </source>
</evidence>
<keyword evidence="1" id="KW-1133">Transmembrane helix</keyword>
<sequence length="184" mass="19897">MALLNDTVTVAILLIMVFGSTTFYLYTRLVQNEKRVALLENLLLSLKMSTEASFMGADMFRSGPDSVQPVSSPSPLKEDDVDVIDEEKYAEMLKEIPSDGLASASASATATANAGKSVDVNYEAMTLKELQATGRQNGVAVHGLKKKEIIDSLKKKLGGEELEGADLSVHGFTVNLEEVPKKEE</sequence>
<reference evidence="2" key="1">
    <citation type="journal article" date="2020" name="Nature">
        <title>Giant virus diversity and host interactions through global metagenomics.</title>
        <authorList>
            <person name="Schulz F."/>
            <person name="Roux S."/>
            <person name="Paez-Espino D."/>
            <person name="Jungbluth S."/>
            <person name="Walsh D.A."/>
            <person name="Denef V.J."/>
            <person name="McMahon K.D."/>
            <person name="Konstantinidis K.T."/>
            <person name="Eloe-Fadrosh E.A."/>
            <person name="Kyrpides N.C."/>
            <person name="Woyke T."/>
        </authorList>
    </citation>
    <scope>NUCLEOTIDE SEQUENCE</scope>
    <source>
        <strain evidence="2">GVMAG-M-3300027759-16</strain>
    </source>
</reference>
<evidence type="ECO:0008006" key="3">
    <source>
        <dbReference type="Google" id="ProtNLM"/>
    </source>
</evidence>
<dbReference type="EMBL" id="MN740440">
    <property type="protein sequence ID" value="QHU26448.1"/>
    <property type="molecule type" value="Genomic_DNA"/>
</dbReference>
<accession>A0A6C0L9W1</accession>
<keyword evidence="1" id="KW-0472">Membrane</keyword>
<organism evidence="2">
    <name type="scientific">viral metagenome</name>
    <dbReference type="NCBI Taxonomy" id="1070528"/>
    <lineage>
        <taxon>unclassified sequences</taxon>
        <taxon>metagenomes</taxon>
        <taxon>organismal metagenomes</taxon>
    </lineage>
</organism>
<protein>
    <recommendedName>
        <fullName evidence="3">Rho termination factor N-terminal domain-containing protein</fullName>
    </recommendedName>
</protein>
<proteinExistence type="predicted"/>
<name>A0A6C0L9W1_9ZZZZ</name>
<dbReference type="AlphaFoldDB" id="A0A6C0L9W1"/>
<evidence type="ECO:0000313" key="2">
    <source>
        <dbReference type="EMBL" id="QHU26448.1"/>
    </source>
</evidence>
<feature type="transmembrane region" description="Helical" evidence="1">
    <location>
        <begin position="6"/>
        <end position="26"/>
    </location>
</feature>
<keyword evidence="1" id="KW-0812">Transmembrane</keyword>